<dbReference type="Pfam" id="PF02803">
    <property type="entry name" value="Thiolase_C"/>
    <property type="match status" value="1"/>
</dbReference>
<evidence type="ECO:0000313" key="8">
    <source>
        <dbReference type="EMBL" id="KOS56720.1"/>
    </source>
</evidence>
<dbReference type="EMBL" id="AZYO01000014">
    <property type="protein sequence ID" value="KOS56720.1"/>
    <property type="molecule type" value="Genomic_DNA"/>
</dbReference>
<dbReference type="SUPFAM" id="SSF53901">
    <property type="entry name" value="Thiolase-like"/>
    <property type="match status" value="2"/>
</dbReference>
<proteinExistence type="inferred from homology"/>
<organism evidence="8 9">
    <name type="scientific">Rhodococcus rhodochrous KG-21</name>
    <dbReference type="NCBI Taxonomy" id="1441923"/>
    <lineage>
        <taxon>Bacteria</taxon>
        <taxon>Bacillati</taxon>
        <taxon>Actinomycetota</taxon>
        <taxon>Actinomycetes</taxon>
        <taxon>Mycobacteriales</taxon>
        <taxon>Nocardiaceae</taxon>
        <taxon>Rhodococcus</taxon>
    </lineage>
</organism>
<dbReference type="Proteomes" id="UP000037712">
    <property type="component" value="Unassembled WGS sequence"/>
</dbReference>
<dbReference type="PROSITE" id="PS00737">
    <property type="entry name" value="THIOLASE_2"/>
    <property type="match status" value="1"/>
</dbReference>
<gene>
    <name evidence="8" type="ORF">Z051_08355</name>
</gene>
<evidence type="ECO:0000256" key="2">
    <source>
        <dbReference type="ARBA" id="ARBA00022679"/>
    </source>
</evidence>
<dbReference type="PANTHER" id="PTHR43365:SF1">
    <property type="entry name" value="ACETYL-COA C-ACYLTRANSFERASE"/>
    <property type="match status" value="1"/>
</dbReference>
<dbReference type="PANTHER" id="PTHR43365">
    <property type="entry name" value="BLR7806 PROTEIN"/>
    <property type="match status" value="1"/>
</dbReference>
<feature type="active site" description="Proton acceptor" evidence="4">
    <location>
        <position position="376"/>
    </location>
</feature>
<feature type="active site" description="Proton acceptor" evidence="4">
    <location>
        <position position="346"/>
    </location>
</feature>
<dbReference type="InterPro" id="IPR016039">
    <property type="entry name" value="Thiolase-like"/>
</dbReference>
<dbReference type="CDD" id="cd00751">
    <property type="entry name" value="thiolase"/>
    <property type="match status" value="1"/>
</dbReference>
<feature type="domain" description="Thiolase C-terminal" evidence="7">
    <location>
        <begin position="267"/>
        <end position="388"/>
    </location>
</feature>
<reference evidence="8 9" key="1">
    <citation type="journal article" date="2015" name="Genome Announc.">
        <title>Draft Genome Sequence of Rhodococcus rhodochrous Strain KG-21, a Soil Isolate from Oil Fields of Krishna-Godavari Basin, India.</title>
        <authorList>
            <person name="Dawar C."/>
            <person name="Aggarwal R.K."/>
        </authorList>
    </citation>
    <scope>NUCLEOTIDE SEQUENCE [LARGE SCALE GENOMIC DNA]</scope>
    <source>
        <strain evidence="8 9">KG-21</strain>
    </source>
</reference>
<accession>A0A0N0S102</accession>
<dbReference type="AlphaFoldDB" id="A0A0N0S102"/>
<evidence type="ECO:0000259" key="6">
    <source>
        <dbReference type="Pfam" id="PF00108"/>
    </source>
</evidence>
<evidence type="ECO:0000259" key="7">
    <source>
        <dbReference type="Pfam" id="PF02803"/>
    </source>
</evidence>
<dbReference type="PIRSF" id="PIRSF000429">
    <property type="entry name" value="Ac-CoA_Ac_transf"/>
    <property type="match status" value="1"/>
</dbReference>
<evidence type="ECO:0000256" key="4">
    <source>
        <dbReference type="PIRSR" id="PIRSR000429-1"/>
    </source>
</evidence>
<comment type="caution">
    <text evidence="8">The sequence shown here is derived from an EMBL/GenBank/DDBJ whole genome shotgun (WGS) entry which is preliminary data.</text>
</comment>
<dbReference type="RefSeq" id="WP_054372246.1">
    <property type="nucleotide sequence ID" value="NZ_AZYO01000014.1"/>
</dbReference>
<dbReference type="EC" id="2.3.1.9" evidence="8"/>
<dbReference type="PATRIC" id="fig|1441923.3.peg.1852"/>
<evidence type="ECO:0000256" key="1">
    <source>
        <dbReference type="ARBA" id="ARBA00010982"/>
    </source>
</evidence>
<evidence type="ECO:0000256" key="3">
    <source>
        <dbReference type="ARBA" id="ARBA00023315"/>
    </source>
</evidence>
<dbReference type="InterPro" id="IPR020613">
    <property type="entry name" value="Thiolase_CS"/>
</dbReference>
<dbReference type="NCBIfam" id="TIGR01930">
    <property type="entry name" value="AcCoA-C-Actrans"/>
    <property type="match status" value="1"/>
</dbReference>
<sequence>MRDAVIVDAVRSPIGRRNGGLAGMHAVALSGHVLQQLALRTGIDPTVIDDVHWGNVISIGQQSGNVGRMAVLAAGWPESIPGFTIDRQCGSSQQAISTAAAAVISGQADVVVAGGVEMMSNVPMGAANVADTGDMGGPAVTRYADVLHSTPGFDGRFNQGAGAELIARQYRLSRTQIDEYAVESHERAAAAQDSGDFDAEITSVQFGDQKIVCDEGIRRGSTVDKLASLKTPFLQDGVITAGNASQISDGASALLITTSEKAKSLGLTPLARVHTAVVAGDDPVKMLTGPIPATALALERSGLSIDDIDAFEVNEAFAPVPLAWQIETGAKSDRLNPVGGAIALGHPLGASGARLATTLLHYLQRTGGRYGLQTMCEGGGTANATIYERI</sequence>
<comment type="similarity">
    <text evidence="1 5">Belongs to the thiolase-like superfamily. Thiolase family.</text>
</comment>
<feature type="domain" description="Thiolase N-terminal" evidence="6">
    <location>
        <begin position="5"/>
        <end position="259"/>
    </location>
</feature>
<dbReference type="InterPro" id="IPR002155">
    <property type="entry name" value="Thiolase"/>
</dbReference>
<keyword evidence="2 5" id="KW-0808">Transferase</keyword>
<dbReference type="InterPro" id="IPR020617">
    <property type="entry name" value="Thiolase_C"/>
</dbReference>
<feature type="active site" description="Acyl-thioester intermediate" evidence="4">
    <location>
        <position position="89"/>
    </location>
</feature>
<dbReference type="InterPro" id="IPR020616">
    <property type="entry name" value="Thiolase_N"/>
</dbReference>
<evidence type="ECO:0000313" key="9">
    <source>
        <dbReference type="Proteomes" id="UP000037712"/>
    </source>
</evidence>
<dbReference type="Pfam" id="PF00108">
    <property type="entry name" value="Thiolase_N"/>
    <property type="match status" value="1"/>
</dbReference>
<reference evidence="9" key="2">
    <citation type="submission" date="2015-01" db="EMBL/GenBank/DDBJ databases">
        <title>Draft genome sequence of potential hydrocarbon metabolising strain of Rhodococcus rhodochrous.</title>
        <authorList>
            <person name="Aggarwal R.K."/>
            <person name="Dawar C."/>
        </authorList>
    </citation>
    <scope>NUCLEOTIDE SEQUENCE [LARGE SCALE GENOMIC DNA]</scope>
    <source>
        <strain evidence="9">KG-21</strain>
    </source>
</reference>
<dbReference type="Gene3D" id="3.40.47.10">
    <property type="match status" value="2"/>
</dbReference>
<protein>
    <submittedName>
        <fullName evidence="8">Acetyl-CoA acetyltransferase</fullName>
        <ecNumber evidence="8">2.3.1.9</ecNumber>
    </submittedName>
</protein>
<keyword evidence="3 5" id="KW-0012">Acyltransferase</keyword>
<dbReference type="GO" id="GO:0003985">
    <property type="term" value="F:acetyl-CoA C-acetyltransferase activity"/>
    <property type="evidence" value="ECO:0007669"/>
    <property type="project" value="UniProtKB-EC"/>
</dbReference>
<evidence type="ECO:0000256" key="5">
    <source>
        <dbReference type="RuleBase" id="RU003557"/>
    </source>
</evidence>
<name>A0A0N0S102_RHORH</name>